<reference evidence="18" key="1">
    <citation type="journal article" date="2019" name="Int. J. Syst. Evol. Microbiol.">
        <title>The Global Catalogue of Microorganisms (GCM) 10K type strain sequencing project: providing services to taxonomists for standard genome sequencing and annotation.</title>
        <authorList>
            <consortium name="The Broad Institute Genomics Platform"/>
            <consortium name="The Broad Institute Genome Sequencing Center for Infectious Disease"/>
            <person name="Wu L."/>
            <person name="Ma J."/>
        </authorList>
    </citation>
    <scope>NUCLEOTIDE SEQUENCE [LARGE SCALE GENOMIC DNA]</scope>
    <source>
        <strain evidence="18">JCM 30234</strain>
    </source>
</reference>
<comment type="subcellular location">
    <subcellularLocation>
        <location evidence="1">Cell membrane</location>
        <topology evidence="1">Peripheral membrane protein</topology>
    </subcellularLocation>
</comment>
<evidence type="ECO:0000313" key="18">
    <source>
        <dbReference type="Proteomes" id="UP001596620"/>
    </source>
</evidence>
<dbReference type="PANTHER" id="PTHR43297:SF13">
    <property type="entry name" value="NICKEL ABC TRANSPORTER, ATP-BINDING PROTEIN"/>
    <property type="match status" value="1"/>
</dbReference>
<dbReference type="RefSeq" id="WP_382358759.1">
    <property type="nucleotide sequence ID" value="NZ_JBHTGR010000017.1"/>
</dbReference>
<organism evidence="17 18">
    <name type="scientific">Lentibacillus kimchii</name>
    <dbReference type="NCBI Taxonomy" id="1542911"/>
    <lineage>
        <taxon>Bacteria</taxon>
        <taxon>Bacillati</taxon>
        <taxon>Bacillota</taxon>
        <taxon>Bacilli</taxon>
        <taxon>Bacillales</taxon>
        <taxon>Bacillaceae</taxon>
        <taxon>Lentibacillus</taxon>
    </lineage>
</organism>
<evidence type="ECO:0000256" key="12">
    <source>
        <dbReference type="ARBA" id="ARBA00038669"/>
    </source>
</evidence>
<evidence type="ECO:0000256" key="3">
    <source>
        <dbReference type="ARBA" id="ARBA00022448"/>
    </source>
</evidence>
<keyword evidence="6" id="KW-0547">Nucleotide-binding</keyword>
<keyword evidence="18" id="KW-1185">Reference proteome</keyword>
<dbReference type="SMART" id="SM00382">
    <property type="entry name" value="AAA"/>
    <property type="match status" value="1"/>
</dbReference>
<dbReference type="InterPro" id="IPR003439">
    <property type="entry name" value="ABC_transporter-like_ATP-bd"/>
</dbReference>
<keyword evidence="10" id="KW-0921">Nickel transport</keyword>
<evidence type="ECO:0000259" key="16">
    <source>
        <dbReference type="PROSITE" id="PS50893"/>
    </source>
</evidence>
<dbReference type="Proteomes" id="UP001596620">
    <property type="component" value="Unassembled WGS sequence"/>
</dbReference>
<evidence type="ECO:0000256" key="14">
    <source>
        <dbReference type="ARBA" id="ARBA00044143"/>
    </source>
</evidence>
<evidence type="ECO:0000256" key="7">
    <source>
        <dbReference type="ARBA" id="ARBA00022840"/>
    </source>
</evidence>
<comment type="caution">
    <text evidence="17">The sequence shown here is derived from an EMBL/GenBank/DDBJ whole genome shotgun (WGS) entry which is preliminary data.</text>
</comment>
<keyword evidence="8" id="KW-1278">Translocase</keyword>
<keyword evidence="9" id="KW-0406">Ion transport</keyword>
<evidence type="ECO:0000256" key="9">
    <source>
        <dbReference type="ARBA" id="ARBA00023065"/>
    </source>
</evidence>
<name>A0ABW2UVG8_9BACI</name>
<dbReference type="NCBIfam" id="TIGR01727">
    <property type="entry name" value="oligo_HPY"/>
    <property type="match status" value="1"/>
</dbReference>
<dbReference type="Pfam" id="PF00005">
    <property type="entry name" value="ABC_tran"/>
    <property type="match status" value="1"/>
</dbReference>
<dbReference type="InterPro" id="IPR017871">
    <property type="entry name" value="ABC_transporter-like_CS"/>
</dbReference>
<evidence type="ECO:0000256" key="15">
    <source>
        <dbReference type="ARBA" id="ARBA00048610"/>
    </source>
</evidence>
<gene>
    <name evidence="17" type="ORF">ACFQU8_08315</name>
</gene>
<dbReference type="InterPro" id="IPR003593">
    <property type="entry name" value="AAA+_ATPase"/>
</dbReference>
<keyword evidence="11" id="KW-0472">Membrane</keyword>
<evidence type="ECO:0000256" key="13">
    <source>
        <dbReference type="ARBA" id="ARBA00039098"/>
    </source>
</evidence>
<keyword evidence="7 17" id="KW-0067">ATP-binding</keyword>
<evidence type="ECO:0000256" key="8">
    <source>
        <dbReference type="ARBA" id="ARBA00022967"/>
    </source>
</evidence>
<dbReference type="EMBL" id="JBHTGR010000017">
    <property type="protein sequence ID" value="MFC7747240.1"/>
    <property type="molecule type" value="Genomic_DNA"/>
</dbReference>
<evidence type="ECO:0000256" key="6">
    <source>
        <dbReference type="ARBA" id="ARBA00022741"/>
    </source>
</evidence>
<evidence type="ECO:0000313" key="17">
    <source>
        <dbReference type="EMBL" id="MFC7747240.1"/>
    </source>
</evidence>
<sequence length="324" mass="34909">MVLPAADKTRRPFAEHEGEPLFEVQNMSLTFHQYHKGWQEMTSQVISDVELAIHEGEVVAVVGASGSGKSLLADAILGLLPVNAEVSGRLSFAGEPLTDGQQERLRGRDITLIPQSISALDPLMKVGKQVQHMLKGKHKQAEQEAIFQTMGLSRDAGKCYPFELSGGMARRVLIAAALASDASLMIADEPTPGLDEAALTDVTANIRKLADVGKGVMFVTHDIMTALSVADKIAVFYAGETVEIANVQDFQGNGENVRHPYTRALWNALPQQTFTPIAGSQPLPDEKPAGCAFAPRCPLASEICWQTSPPSKTQHGGMVRCFHA</sequence>
<keyword evidence="4" id="KW-1003">Cell membrane</keyword>
<dbReference type="Gene3D" id="3.40.50.300">
    <property type="entry name" value="P-loop containing nucleotide triphosphate hydrolases"/>
    <property type="match status" value="1"/>
</dbReference>
<comment type="similarity">
    <text evidence="2">Belongs to the ABC transporter superfamily.</text>
</comment>
<evidence type="ECO:0000256" key="2">
    <source>
        <dbReference type="ARBA" id="ARBA00005417"/>
    </source>
</evidence>
<evidence type="ECO:0000256" key="10">
    <source>
        <dbReference type="ARBA" id="ARBA00023112"/>
    </source>
</evidence>
<feature type="domain" description="ABC transporter" evidence="16">
    <location>
        <begin position="24"/>
        <end position="263"/>
    </location>
</feature>
<dbReference type="PROSITE" id="PS50893">
    <property type="entry name" value="ABC_TRANSPORTER_2"/>
    <property type="match status" value="1"/>
</dbReference>
<comment type="subunit">
    <text evidence="12">The complex is composed of two ATP-binding proteins (NikD and NikE), two transmembrane proteins (NikB and NikC) and a solute-binding protein (NikA).</text>
</comment>
<keyword evidence="3" id="KW-0813">Transport</keyword>
<dbReference type="EC" id="7.2.2.11" evidence="13"/>
<proteinExistence type="inferred from homology"/>
<accession>A0ABW2UVG8</accession>
<keyword evidence="5" id="KW-0533">Nickel</keyword>
<comment type="catalytic activity">
    <reaction evidence="15">
        <text>Ni(2+)(out) + ATP + H2O = Ni(2+)(in) + ADP + phosphate + H(+)</text>
        <dbReference type="Rhea" id="RHEA:15557"/>
        <dbReference type="ChEBI" id="CHEBI:15377"/>
        <dbReference type="ChEBI" id="CHEBI:15378"/>
        <dbReference type="ChEBI" id="CHEBI:30616"/>
        <dbReference type="ChEBI" id="CHEBI:43474"/>
        <dbReference type="ChEBI" id="CHEBI:49786"/>
        <dbReference type="ChEBI" id="CHEBI:456216"/>
        <dbReference type="EC" id="7.2.2.11"/>
    </reaction>
    <physiologicalReaction direction="left-to-right" evidence="15">
        <dbReference type="Rhea" id="RHEA:15558"/>
    </physiologicalReaction>
</comment>
<evidence type="ECO:0000256" key="5">
    <source>
        <dbReference type="ARBA" id="ARBA00022596"/>
    </source>
</evidence>
<dbReference type="Pfam" id="PF08352">
    <property type="entry name" value="oligo_HPY"/>
    <property type="match status" value="1"/>
</dbReference>
<dbReference type="PROSITE" id="PS00211">
    <property type="entry name" value="ABC_TRANSPORTER_1"/>
    <property type="match status" value="1"/>
</dbReference>
<evidence type="ECO:0000256" key="1">
    <source>
        <dbReference type="ARBA" id="ARBA00004202"/>
    </source>
</evidence>
<dbReference type="InterPro" id="IPR013563">
    <property type="entry name" value="Oligopep_ABC_C"/>
</dbReference>
<dbReference type="PANTHER" id="PTHR43297">
    <property type="entry name" value="OLIGOPEPTIDE TRANSPORT ATP-BINDING PROTEIN APPD"/>
    <property type="match status" value="1"/>
</dbReference>
<dbReference type="InterPro" id="IPR027417">
    <property type="entry name" value="P-loop_NTPase"/>
</dbReference>
<evidence type="ECO:0000256" key="11">
    <source>
        <dbReference type="ARBA" id="ARBA00023136"/>
    </source>
</evidence>
<protein>
    <recommendedName>
        <fullName evidence="14">Nickel import system ATP-binding protein NikD</fullName>
        <ecNumber evidence="13">7.2.2.11</ecNumber>
    </recommendedName>
</protein>
<dbReference type="InterPro" id="IPR050388">
    <property type="entry name" value="ABC_Ni/Peptide_Import"/>
</dbReference>
<evidence type="ECO:0000256" key="4">
    <source>
        <dbReference type="ARBA" id="ARBA00022475"/>
    </source>
</evidence>
<dbReference type="SUPFAM" id="SSF52540">
    <property type="entry name" value="P-loop containing nucleoside triphosphate hydrolases"/>
    <property type="match status" value="1"/>
</dbReference>
<dbReference type="GO" id="GO:0005524">
    <property type="term" value="F:ATP binding"/>
    <property type="evidence" value="ECO:0007669"/>
    <property type="project" value="UniProtKB-KW"/>
</dbReference>